<reference evidence="1" key="1">
    <citation type="journal article" date="2023" name="Int. J. Syst. Evol. Microbiol.">
        <title>Sinisalibacter aestuarii sp. nov., isolated from estuarine sediment of the Arakawa River.</title>
        <authorList>
            <person name="Arafat S.T."/>
            <person name="Hirano S."/>
            <person name="Sato A."/>
            <person name="Takeuchi K."/>
            <person name="Yasuda T."/>
            <person name="Terahara T."/>
            <person name="Hamada M."/>
            <person name="Kobayashi T."/>
        </authorList>
    </citation>
    <scope>NUCLEOTIDE SEQUENCE</scope>
    <source>
        <strain evidence="1">B-399</strain>
    </source>
</reference>
<dbReference type="EMBL" id="BROH01000002">
    <property type="protein sequence ID" value="GKY87400.1"/>
    <property type="molecule type" value="Genomic_DNA"/>
</dbReference>
<accession>A0ABQ5LSL2</accession>
<protein>
    <submittedName>
        <fullName evidence="1">Uncharacterized protein</fullName>
    </submittedName>
</protein>
<keyword evidence="2" id="KW-1185">Reference proteome</keyword>
<proteinExistence type="predicted"/>
<organism evidence="1 2">
    <name type="scientific">Sinisalibacter aestuarii</name>
    <dbReference type="NCBI Taxonomy" id="2949426"/>
    <lineage>
        <taxon>Bacteria</taxon>
        <taxon>Pseudomonadati</taxon>
        <taxon>Pseudomonadota</taxon>
        <taxon>Alphaproteobacteria</taxon>
        <taxon>Rhodobacterales</taxon>
        <taxon>Roseobacteraceae</taxon>
        <taxon>Sinisalibacter</taxon>
    </lineage>
</organism>
<sequence length="159" mass="18969">MARYIRPMNRDHEVLFYLEIEPEIRLSHDGHQWILEQEDPNGEDPYWFRHFQRIALVQSTRAVLLQCIIELSIDLPVEERRLLAALPEDYWSFYEDWVNSGRDRRDRLLDSAEGIPPIPVRLVVSREVRLERINLWRANRPRRLTTPESGPQSDEGLLK</sequence>
<name>A0ABQ5LSL2_9RHOB</name>
<evidence type="ECO:0000313" key="2">
    <source>
        <dbReference type="Proteomes" id="UP001144205"/>
    </source>
</evidence>
<evidence type="ECO:0000313" key="1">
    <source>
        <dbReference type="EMBL" id="GKY87400.1"/>
    </source>
</evidence>
<gene>
    <name evidence="1" type="ORF">STA1M1_12690</name>
</gene>
<dbReference type="Proteomes" id="UP001144205">
    <property type="component" value="Unassembled WGS sequence"/>
</dbReference>
<comment type="caution">
    <text evidence="1">The sequence shown here is derived from an EMBL/GenBank/DDBJ whole genome shotgun (WGS) entry which is preliminary data.</text>
</comment>